<dbReference type="RefSeq" id="WP_302079079.1">
    <property type="nucleotide sequence ID" value="NZ_JAUKWQ010000010.1"/>
</dbReference>
<evidence type="ECO:0000313" key="3">
    <source>
        <dbReference type="EMBL" id="MDO1584820.1"/>
    </source>
</evidence>
<reference evidence="3" key="1">
    <citation type="journal article" date="2015" name="Int. J. Syst. Evol. Microbiol.">
        <title>Rhizobium oryzicola sp. nov., potential plant-growth-promoting endophytic bacteria isolated from rice roots.</title>
        <authorList>
            <person name="Zhang X.X."/>
            <person name="Gao J.S."/>
            <person name="Cao Y.H."/>
            <person name="Sheirdil R.A."/>
            <person name="Wang X.C."/>
            <person name="Zhang L."/>
        </authorList>
    </citation>
    <scope>NUCLEOTIDE SEQUENCE</scope>
    <source>
        <strain evidence="3">05753</strain>
    </source>
</reference>
<keyword evidence="2" id="KW-0663">Pyridoxal phosphate</keyword>
<dbReference type="Gene3D" id="3.90.1150.10">
    <property type="entry name" value="Aspartate Aminotransferase, domain 1"/>
    <property type="match status" value="2"/>
</dbReference>
<comment type="caution">
    <text evidence="3">The sequence shown here is derived from an EMBL/GenBank/DDBJ whole genome shotgun (WGS) entry which is preliminary data.</text>
</comment>
<dbReference type="InterPro" id="IPR015424">
    <property type="entry name" value="PyrdxlP-dep_Trfase"/>
</dbReference>
<dbReference type="Pfam" id="PF00202">
    <property type="entry name" value="Aminotran_3"/>
    <property type="match status" value="1"/>
</dbReference>
<reference evidence="3" key="2">
    <citation type="submission" date="2023-07" db="EMBL/GenBank/DDBJ databases">
        <authorList>
            <person name="Sun H."/>
        </authorList>
    </citation>
    <scope>NUCLEOTIDE SEQUENCE</scope>
    <source>
        <strain evidence="3">05753</strain>
    </source>
</reference>
<dbReference type="PANTHER" id="PTHR45688">
    <property type="match status" value="1"/>
</dbReference>
<keyword evidence="3" id="KW-0032">Aminotransferase</keyword>
<dbReference type="InterPro" id="IPR015422">
    <property type="entry name" value="PyrdxlP-dep_Trfase_small"/>
</dbReference>
<evidence type="ECO:0000313" key="4">
    <source>
        <dbReference type="Proteomes" id="UP001169006"/>
    </source>
</evidence>
<evidence type="ECO:0000256" key="2">
    <source>
        <dbReference type="ARBA" id="ARBA00022898"/>
    </source>
</evidence>
<keyword evidence="3" id="KW-0808">Transferase</keyword>
<dbReference type="InterPro" id="IPR015421">
    <property type="entry name" value="PyrdxlP-dep_Trfase_major"/>
</dbReference>
<evidence type="ECO:0000256" key="1">
    <source>
        <dbReference type="ARBA" id="ARBA00008954"/>
    </source>
</evidence>
<protein>
    <submittedName>
        <fullName evidence="3">Aminotransferase class III-fold pyridoxal phosphate-dependent enzyme</fullName>
    </submittedName>
</protein>
<comment type="similarity">
    <text evidence="1">Belongs to the class-III pyridoxal-phosphate-dependent aminotransferase family.</text>
</comment>
<sequence length="840" mass="89699">MPEPEMTEHSPLATLAGPAAVLAEHYGLSAELTPVASQAESYLIDDGHLRYRLDIANGEGAERFHVETELLRKLGPNPDAPDTPEPIPTQGGDFVAPYGVDAQMRLLALPPGKPLSASQALSPSRMRKLGKFLARLTTSLTEAGADLPALTVDDDIRQAGPRVVSLLKSVMDHAVRDPIAKAMVAALKKVQLLAEDLRVQPIYHRPFGDNLLWRGSGRTLEPAAITAPEAIGDGWVVGMLAAVLADVTRHGNGDVFALLPLVTAFHDEMPLLEQELKALWPLTIACAGLTCADAERRHLLGELEEDPLALVEARRVFSIVTDMAPVLMEAAILDAVNWPEEPAPALERLLPDLPTADIRLTDLSVTSPLFSQGNWDNPEIDWRLLARTAWDTRMGVTRYGEYRLSRNIAAAKGEPTNFALHVDLCVPAGALTVAPFGGMIRHTDGPIILSGKEATLHIEGLETTHPDGTALFAGDALGVVGGAEGSVGGLRIRLCRDPDLDPPLFAPPRLVGAWKRLSLSPSPLLGVDVDAPPVLTMAAVRGWKEFLFDANGSRFLDLTGAAGVVGHGHPALAEAAYHQWMLLNDHNASDAETEYGMALLATMPHGLDRIIALTTEDEALDLARQWAENAGADEGPLRIADERLNGFGATGHGLWHFETDEQSPDIVVTPSPVPGEPLSAVIVRTTAGGRHLANDSRSRAPSSVTCRLGLAVLGLLEDDALVQVAGSRAARLQQGLEDITSRFPALRHVEGKGLNVDLGVTGCDPLHLAKDLAEQGILVPAPAAPDRISLRMPLCIGQQSLEELLAGLELAFQHATHQSPPDATLELQAQDLQAAPVEPT</sequence>
<keyword evidence="4" id="KW-1185">Reference proteome</keyword>
<dbReference type="Gene3D" id="3.40.640.10">
    <property type="entry name" value="Type I PLP-dependent aspartate aminotransferase-like (Major domain)"/>
    <property type="match status" value="2"/>
</dbReference>
<accession>A0ABT8T243</accession>
<dbReference type="InterPro" id="IPR011009">
    <property type="entry name" value="Kinase-like_dom_sf"/>
</dbReference>
<dbReference type="InterPro" id="IPR005814">
    <property type="entry name" value="Aminotrans_3"/>
</dbReference>
<dbReference type="EMBL" id="JAUKWQ010000010">
    <property type="protein sequence ID" value="MDO1584820.1"/>
    <property type="molecule type" value="Genomic_DNA"/>
</dbReference>
<dbReference type="SUPFAM" id="SSF56112">
    <property type="entry name" value="Protein kinase-like (PK-like)"/>
    <property type="match status" value="1"/>
</dbReference>
<gene>
    <name evidence="3" type="ORF">Q2T52_22260</name>
</gene>
<dbReference type="Proteomes" id="UP001169006">
    <property type="component" value="Unassembled WGS sequence"/>
</dbReference>
<dbReference type="GO" id="GO:0008483">
    <property type="term" value="F:transaminase activity"/>
    <property type="evidence" value="ECO:0007669"/>
    <property type="project" value="UniProtKB-KW"/>
</dbReference>
<proteinExistence type="inferred from homology"/>
<dbReference type="SUPFAM" id="SSF53383">
    <property type="entry name" value="PLP-dependent transferases"/>
    <property type="match status" value="1"/>
</dbReference>
<dbReference type="PANTHER" id="PTHR45688:SF13">
    <property type="entry name" value="ALANINE--GLYOXYLATE AMINOTRANSFERASE 2-LIKE"/>
    <property type="match status" value="1"/>
</dbReference>
<name>A0ABT8T243_9HYPH</name>
<organism evidence="3 4">
    <name type="scientific">Rhizobium oryzicola</name>
    <dbReference type="NCBI Taxonomy" id="1232668"/>
    <lineage>
        <taxon>Bacteria</taxon>
        <taxon>Pseudomonadati</taxon>
        <taxon>Pseudomonadota</taxon>
        <taxon>Alphaproteobacteria</taxon>
        <taxon>Hyphomicrobiales</taxon>
        <taxon>Rhizobiaceae</taxon>
        <taxon>Rhizobium/Agrobacterium group</taxon>
        <taxon>Rhizobium</taxon>
    </lineage>
</organism>